<feature type="transmembrane region" description="Helical" evidence="1">
    <location>
        <begin position="43"/>
        <end position="60"/>
    </location>
</feature>
<gene>
    <name evidence="2" type="ORF">MPOR_05410</name>
</gene>
<keyword evidence="3" id="KW-1185">Reference proteome</keyword>
<reference evidence="2 3" key="1">
    <citation type="journal article" date="2019" name="Emerg. Microbes Infect.">
        <title>Comprehensive subspecies identification of 175 nontuberculous mycobacteria species based on 7547 genomic profiles.</title>
        <authorList>
            <person name="Matsumoto Y."/>
            <person name="Kinjo T."/>
            <person name="Motooka D."/>
            <person name="Nabeya D."/>
            <person name="Jung N."/>
            <person name="Uechi K."/>
            <person name="Horii T."/>
            <person name="Iida T."/>
            <person name="Fujita J."/>
            <person name="Nakamura S."/>
        </authorList>
    </citation>
    <scope>NUCLEOTIDE SEQUENCE [LARGE SCALE GENOMIC DNA]</scope>
    <source>
        <strain evidence="2 3">JCM 12603</strain>
    </source>
</reference>
<keyword evidence="1" id="KW-1133">Transmembrane helix</keyword>
<evidence type="ECO:0000256" key="1">
    <source>
        <dbReference type="SAM" id="Phobius"/>
    </source>
</evidence>
<organism evidence="2 3">
    <name type="scientific">Mycolicibacterium poriferae</name>
    <dbReference type="NCBI Taxonomy" id="39694"/>
    <lineage>
        <taxon>Bacteria</taxon>
        <taxon>Bacillati</taxon>
        <taxon>Actinomycetota</taxon>
        <taxon>Actinomycetes</taxon>
        <taxon>Mycobacteriales</taxon>
        <taxon>Mycobacteriaceae</taxon>
        <taxon>Mycolicibacterium</taxon>
    </lineage>
</organism>
<keyword evidence="1" id="KW-0812">Transmembrane</keyword>
<evidence type="ECO:0008006" key="4">
    <source>
        <dbReference type="Google" id="ProtNLM"/>
    </source>
</evidence>
<dbReference type="EMBL" id="AP022570">
    <property type="protein sequence ID" value="BBX49515.1"/>
    <property type="molecule type" value="Genomic_DNA"/>
</dbReference>
<feature type="transmembrane region" description="Helical" evidence="1">
    <location>
        <begin position="67"/>
        <end position="88"/>
    </location>
</feature>
<dbReference type="Proteomes" id="UP000466785">
    <property type="component" value="Chromosome"/>
</dbReference>
<dbReference type="AlphaFoldDB" id="A0A6N4V3L2"/>
<sequence>MFVAALVCLCAAAVTGALGAWFLTRPPSPDYVLRVLRAVAPTQLAAAAMLVAGAVIGFVAPAPTSTLLLILCVLGAVGTVAAGCWQAAKAVALTQARAQADRQAGGGCASESGGGCATCTLSCSDQKG</sequence>
<proteinExistence type="predicted"/>
<protein>
    <recommendedName>
        <fullName evidence="4">Transmembrane protein</fullName>
    </recommendedName>
</protein>
<accession>A0A6N4V3L2</accession>
<name>A0A6N4V3L2_9MYCO</name>
<dbReference type="KEGG" id="mpof:MPOR_05410"/>
<keyword evidence="1" id="KW-0472">Membrane</keyword>
<evidence type="ECO:0000313" key="3">
    <source>
        <dbReference type="Proteomes" id="UP000466785"/>
    </source>
</evidence>
<evidence type="ECO:0000313" key="2">
    <source>
        <dbReference type="EMBL" id="BBX49515.1"/>
    </source>
</evidence>
<dbReference type="RefSeq" id="WP_163672375.1">
    <property type="nucleotide sequence ID" value="NZ_AP022570.1"/>
</dbReference>